<evidence type="ECO:0000313" key="2">
    <source>
        <dbReference type="Proteomes" id="UP000318758"/>
    </source>
</evidence>
<organism evidence="1 2">
    <name type="scientific">Shewanella marisflavi</name>
    <dbReference type="NCBI Taxonomy" id="260364"/>
    <lineage>
        <taxon>Bacteria</taxon>
        <taxon>Pseudomonadati</taxon>
        <taxon>Pseudomonadota</taxon>
        <taxon>Gammaproteobacteria</taxon>
        <taxon>Alteromonadales</taxon>
        <taxon>Shewanellaceae</taxon>
        <taxon>Shewanella</taxon>
    </lineage>
</organism>
<name>A0ABX5WRT5_9GAMM</name>
<dbReference type="Proteomes" id="UP000318758">
    <property type="component" value="Chromosome"/>
</dbReference>
<protein>
    <submittedName>
        <fullName evidence="1">Uncharacterized protein</fullName>
    </submittedName>
</protein>
<sequence length="293" mass="33497">MTTTYYEHDFDNLILMYDEVCNWFSGLGFEYSKNRYGIYKRCFQKFIDLAEGKIVENDLLGFKRSFDNAYIEVNEIIRIKNCLSNVEVSEFLDQVKKVTSGQEFRGNTDNDQARDFLFELSIASRFIQAGYSVTLNGICDVVVDLVDDGMLFVECKRVKSEAQIEKNVKKANKQVLKRISSEKSSKVHGLVAVNITDLLPKTNMLYPDSQSAATAIHRGVSNNYVKARLDRFSAGSKKKCFGVMVESAVMNYLSDKSIKNGFVYSRHTEYLPYTENSVFKRLAPKLSNQDIIR</sequence>
<gene>
    <name evidence="1" type="ORF">FGA12_14700</name>
</gene>
<evidence type="ECO:0000313" key="1">
    <source>
        <dbReference type="EMBL" id="QDF76300.1"/>
    </source>
</evidence>
<dbReference type="EMBL" id="CP041153">
    <property type="protein sequence ID" value="QDF76300.1"/>
    <property type="molecule type" value="Genomic_DNA"/>
</dbReference>
<reference evidence="1 2" key="1">
    <citation type="submission" date="2019-06" db="EMBL/GenBank/DDBJ databases">
        <title>Complete genome of Shewanella marisflavi ECSMB14101, a mussel settlement-inducing bacterium isolated from East China Sea.</title>
        <authorList>
            <person name="Yang J."/>
            <person name="Liang X."/>
            <person name="Chang R."/>
            <person name="Peng L."/>
        </authorList>
    </citation>
    <scope>NUCLEOTIDE SEQUENCE [LARGE SCALE GENOMIC DNA]</scope>
    <source>
        <strain evidence="1 2">ECSMB14101</strain>
    </source>
</reference>
<accession>A0ABX5WRT5</accession>
<dbReference type="RefSeq" id="WP_052125894.1">
    <property type="nucleotide sequence ID" value="NZ_CP041153.1"/>
</dbReference>
<proteinExistence type="predicted"/>
<keyword evidence="2" id="KW-1185">Reference proteome</keyword>